<evidence type="ECO:0000313" key="1">
    <source>
        <dbReference type="EMBL" id="QHU04342.1"/>
    </source>
</evidence>
<reference evidence="1" key="1">
    <citation type="journal article" date="2020" name="Nature">
        <title>Giant virus diversity and host interactions through global metagenomics.</title>
        <authorList>
            <person name="Schulz F."/>
            <person name="Roux S."/>
            <person name="Paez-Espino D."/>
            <person name="Jungbluth S."/>
            <person name="Walsh D.A."/>
            <person name="Denef V.J."/>
            <person name="McMahon K.D."/>
            <person name="Konstantinidis K.T."/>
            <person name="Eloe-Fadrosh E.A."/>
            <person name="Kyrpides N.C."/>
            <person name="Woyke T."/>
        </authorList>
    </citation>
    <scope>NUCLEOTIDE SEQUENCE</scope>
    <source>
        <strain evidence="1">GVMAG-M-3300027708-39</strain>
    </source>
</reference>
<name>A0A6C0JFE6_9ZZZZ</name>
<accession>A0A6C0JFE6</accession>
<dbReference type="EMBL" id="MN740396">
    <property type="protein sequence ID" value="QHU04342.1"/>
    <property type="molecule type" value="Genomic_DNA"/>
</dbReference>
<proteinExistence type="predicted"/>
<organism evidence="1">
    <name type="scientific">viral metagenome</name>
    <dbReference type="NCBI Taxonomy" id="1070528"/>
    <lineage>
        <taxon>unclassified sequences</taxon>
        <taxon>metagenomes</taxon>
        <taxon>organismal metagenomes</taxon>
    </lineage>
</organism>
<sequence>MSSILYKSHVYPIIIPPKMYTDINNQHNSFHDMNPSMHIDSNGDVKILVRSVNYRKFYGKKFTMYENYSKSIYTLLTGKINSNELLNLDKFEVQDLFYNYLIPTYPTYWKGIEDIRFINTNSILAIIPECNEKGNPSIFRATIECNIVHSFISCKPNIVEKNWMPYTDDKNNEMVIYSLNPFKLKQIDDEIFTEITFSEEIMQQLENYHGSTNGVEYTTLNKTGENILFLIHKNADKTYHRWLLFNCKTNEIILSKEFHFFQYSYIEFPVSLSIFNERIFISLGINDDKAFIIETTETEIEKLFV</sequence>
<dbReference type="AlphaFoldDB" id="A0A6C0JFE6"/>
<protein>
    <submittedName>
        <fullName evidence="1">Uncharacterized protein</fullName>
    </submittedName>
</protein>